<protein>
    <submittedName>
        <fullName evidence="1">Putative bacteriochlorophyll 4-vinyl reductase</fullName>
    </submittedName>
</protein>
<dbReference type="AlphaFoldDB" id="E6JYV7"/>
<gene>
    <name evidence="1" type="ORF">HMPREF0620_0897</name>
</gene>
<reference evidence="1 2" key="1">
    <citation type="submission" date="2010-12" db="EMBL/GenBank/DDBJ databases">
        <authorList>
            <person name="Muzny D."/>
            <person name="Qin X."/>
            <person name="Buhay C."/>
            <person name="Dugan-Rocha S."/>
            <person name="Ding Y."/>
            <person name="Chen G."/>
            <person name="Hawes A."/>
            <person name="Holder M."/>
            <person name="Jhangiani S."/>
            <person name="Johnson A."/>
            <person name="Khan Z."/>
            <person name="Li Z."/>
            <person name="Liu W."/>
            <person name="Liu X."/>
            <person name="Perez L."/>
            <person name="Shen H."/>
            <person name="Wang Q."/>
            <person name="Watt J."/>
            <person name="Xi L."/>
            <person name="Xin Y."/>
            <person name="Zhou J."/>
            <person name="Deng J."/>
            <person name="Jiang H."/>
            <person name="Liu Y."/>
            <person name="Qu J."/>
            <person name="Song X.-Z."/>
            <person name="Zhang L."/>
            <person name="Villasana D."/>
            <person name="Johnson A."/>
            <person name="Liu J."/>
            <person name="Liyanage D."/>
            <person name="Lorensuhewa L."/>
            <person name="Robinson T."/>
            <person name="Song A."/>
            <person name="Song B.-B."/>
            <person name="Dinh H."/>
            <person name="Thornton R."/>
            <person name="Coyle M."/>
            <person name="Francisco L."/>
            <person name="Jackson L."/>
            <person name="Javaid M."/>
            <person name="Korchina V."/>
            <person name="Kovar C."/>
            <person name="Mata R."/>
            <person name="Mathew T."/>
            <person name="Ngo R."/>
            <person name="Nguyen L."/>
            <person name="Nguyen N."/>
            <person name="Okwuonu G."/>
            <person name="Ongeri F."/>
            <person name="Pham C."/>
            <person name="Simmons D."/>
            <person name="Wilczek-Boney K."/>
            <person name="Hale W."/>
            <person name="Jakkamsetti A."/>
            <person name="Pham P."/>
            <person name="Ruth R."/>
            <person name="San Lucas F."/>
            <person name="Warren J."/>
            <person name="Zhang J."/>
            <person name="Zhao Z."/>
            <person name="Zhou C."/>
            <person name="Zhu D."/>
            <person name="Lee S."/>
            <person name="Bess C."/>
            <person name="Blankenburg K."/>
            <person name="Forbes L."/>
            <person name="Fu Q."/>
            <person name="Gubbala S."/>
            <person name="Hirani K."/>
            <person name="Jayaseelan J.C."/>
            <person name="Lara F."/>
            <person name="Munidasa M."/>
            <person name="Palculict T."/>
            <person name="Patil S."/>
            <person name="Pu L.-L."/>
            <person name="Saada N."/>
            <person name="Tang L."/>
            <person name="Weissenberger G."/>
            <person name="Zhu Y."/>
            <person name="Hemphill L."/>
            <person name="Shang Y."/>
            <person name="Youmans B."/>
            <person name="Ayvaz T."/>
            <person name="Ross M."/>
            <person name="Santibanez J."/>
            <person name="Aqrawi P."/>
            <person name="Gross S."/>
            <person name="Joshi V."/>
            <person name="Fowler G."/>
            <person name="Nazareth L."/>
            <person name="Reid J."/>
            <person name="Worley K."/>
            <person name="Petrosino J."/>
            <person name="Highlander S."/>
            <person name="Gibbs R."/>
        </authorList>
    </citation>
    <scope>NUCLEOTIDE SEQUENCE [LARGE SCALE GENOMIC DNA]</scope>
    <source>
        <strain evidence="1 2">DSM 10105</strain>
    </source>
</reference>
<name>E6JYV7_PARDN</name>
<dbReference type="PATRIC" id="fig|864564.6.peg.815"/>
<dbReference type="GO" id="GO:0016787">
    <property type="term" value="F:hydrolase activity"/>
    <property type="evidence" value="ECO:0007669"/>
    <property type="project" value="UniProtKB-ARBA"/>
</dbReference>
<dbReference type="InterPro" id="IPR002591">
    <property type="entry name" value="Phosphodiest/P_Trfase"/>
</dbReference>
<dbReference type="EMBL" id="AEON01000001">
    <property type="protein sequence ID" value="EFT83892.1"/>
    <property type="molecule type" value="Genomic_DNA"/>
</dbReference>
<dbReference type="SUPFAM" id="SSF53649">
    <property type="entry name" value="Alkaline phosphatase-like"/>
    <property type="match status" value="1"/>
</dbReference>
<comment type="caution">
    <text evidence="1">The sequence shown here is derived from an EMBL/GenBank/DDBJ whole genome shotgun (WGS) entry which is preliminary data.</text>
</comment>
<accession>E6JYV7</accession>
<dbReference type="PANTHER" id="PTHR10151">
    <property type="entry name" value="ECTONUCLEOTIDE PYROPHOSPHATASE/PHOSPHODIESTERASE"/>
    <property type="match status" value="1"/>
</dbReference>
<dbReference type="Gene3D" id="3.40.720.10">
    <property type="entry name" value="Alkaline Phosphatase, subunit A"/>
    <property type="match status" value="1"/>
</dbReference>
<sequence length="390" mass="42620">MPYDQARHLSAILPACASALGYDLPTPVHPLPRADQEALGIPDARSILVVLVDGLGFHNLDERKGHAPFLRSLLKQKVNSRPISTCLPSTTPVAMAAFGTGTAPGLTCMTAYKQLNAEVDLVCQLIQFINTPQPEDLQRIPTIFERLVSAGVRVSAPGMAKFQGSGLTRAALRGPDYIVGRTMADRVKAAILCSRQPGLTYFYIPDVDKAGHEYGVDSDQWVAALEKTDKALSLIRQNLPAGTVMVVTADHGMINSDPHSRIDIAQEPVLRKGIRLVAGEPRNRMLYVYGETRQEKDAQAEEVAARYRAFLGNLVQVFLKEEAIGRGFYGPPDLVTDRAREILGDVIVLAQGSTTLVDTRYETDQATRLPSVHGSNSQREEGIPFLLERI</sequence>
<dbReference type="RefSeq" id="WP_006289285.1">
    <property type="nucleotide sequence ID" value="NZ_AP012333.1"/>
</dbReference>
<dbReference type="HOGENOM" id="CLU_039939_0_0_11"/>
<dbReference type="Pfam" id="PF01663">
    <property type="entry name" value="Phosphodiest"/>
    <property type="match status" value="1"/>
</dbReference>
<dbReference type="Proteomes" id="UP000004946">
    <property type="component" value="Chromosome"/>
</dbReference>
<dbReference type="PANTHER" id="PTHR10151:SF120">
    <property type="entry name" value="BIS(5'-ADENOSYL)-TRIPHOSPHATASE"/>
    <property type="match status" value="1"/>
</dbReference>
<evidence type="ECO:0000313" key="2">
    <source>
        <dbReference type="Proteomes" id="UP000004946"/>
    </source>
</evidence>
<dbReference type="InterPro" id="IPR017850">
    <property type="entry name" value="Alkaline_phosphatase_core_sf"/>
</dbReference>
<evidence type="ECO:0000313" key="1">
    <source>
        <dbReference type="EMBL" id="EFT83892.1"/>
    </source>
</evidence>
<dbReference type="KEGG" id="pdo:PSDT_0738"/>
<proteinExistence type="predicted"/>
<organism evidence="1 2">
    <name type="scientific">Parascardovia denticolens DSM 10105 = JCM 12538</name>
    <dbReference type="NCBI Taxonomy" id="864564"/>
    <lineage>
        <taxon>Bacteria</taxon>
        <taxon>Bacillati</taxon>
        <taxon>Actinomycetota</taxon>
        <taxon>Actinomycetes</taxon>
        <taxon>Bifidobacteriales</taxon>
        <taxon>Bifidobacteriaceae</taxon>
        <taxon>Parascardovia</taxon>
    </lineage>
</organism>
<dbReference type="eggNOG" id="COG1524">
    <property type="taxonomic scope" value="Bacteria"/>
</dbReference>
<keyword evidence="2" id="KW-1185">Reference proteome</keyword>